<evidence type="ECO:0000256" key="3">
    <source>
        <dbReference type="SAM" id="MobiDB-lite"/>
    </source>
</evidence>
<dbReference type="PANTHER" id="PTHR13348">
    <property type="entry name" value="RIBONUCLEASE P SUBUNIT P29"/>
    <property type="match status" value="1"/>
</dbReference>
<dbReference type="GO" id="GO:0001682">
    <property type="term" value="P:tRNA 5'-leader removal"/>
    <property type="evidence" value="ECO:0007669"/>
    <property type="project" value="InterPro"/>
</dbReference>
<dbReference type="GO" id="GO:0000172">
    <property type="term" value="C:ribonuclease MRP complex"/>
    <property type="evidence" value="ECO:0007669"/>
    <property type="project" value="InterPro"/>
</dbReference>
<comment type="subcellular location">
    <subcellularLocation>
        <location evidence="1">Nucleus</location>
    </subcellularLocation>
</comment>
<feature type="region of interest" description="Disordered" evidence="3">
    <location>
        <begin position="1"/>
        <end position="72"/>
    </location>
</feature>
<dbReference type="SMART" id="SM00538">
    <property type="entry name" value="POP4"/>
    <property type="match status" value="1"/>
</dbReference>
<reference evidence="4" key="1">
    <citation type="submission" date="2016-07" db="EMBL/GenBank/DDBJ databases">
        <title>De novo transcriptome assembly of four accessions of the metal hyperaccumulator plant Noccaea caerulescens.</title>
        <authorList>
            <person name="Blande D."/>
            <person name="Halimaa P."/>
            <person name="Tervahauta A.I."/>
            <person name="Aarts M.G."/>
            <person name="Karenlampi S.O."/>
        </authorList>
    </citation>
    <scope>NUCLEOTIDE SEQUENCE</scope>
</reference>
<evidence type="ECO:0000313" key="4">
    <source>
        <dbReference type="EMBL" id="JAU08808.1"/>
    </source>
</evidence>
<comment type="similarity">
    <text evidence="2">Belongs to the eukaryotic/archaeal RNase P protein component 1 family.</text>
</comment>
<dbReference type="EMBL" id="GEVI01023512">
    <property type="protein sequence ID" value="JAU08808.1"/>
    <property type="molecule type" value="Transcribed_RNA"/>
</dbReference>
<name>A0A1J3CSG7_NOCCA</name>
<dbReference type="GO" id="GO:0030677">
    <property type="term" value="C:ribonuclease P complex"/>
    <property type="evidence" value="ECO:0007669"/>
    <property type="project" value="InterPro"/>
</dbReference>
<feature type="compositionally biased region" description="Basic and acidic residues" evidence="3">
    <location>
        <begin position="1"/>
        <end position="19"/>
    </location>
</feature>
<organism evidence="4">
    <name type="scientific">Noccaea caerulescens</name>
    <name type="common">Alpine penny-cress</name>
    <name type="synonym">Thlaspi caerulescens</name>
    <dbReference type="NCBI Taxonomy" id="107243"/>
    <lineage>
        <taxon>Eukaryota</taxon>
        <taxon>Viridiplantae</taxon>
        <taxon>Streptophyta</taxon>
        <taxon>Embryophyta</taxon>
        <taxon>Tracheophyta</taxon>
        <taxon>Spermatophyta</taxon>
        <taxon>Magnoliopsida</taxon>
        <taxon>eudicotyledons</taxon>
        <taxon>Gunneridae</taxon>
        <taxon>Pentapetalae</taxon>
        <taxon>rosids</taxon>
        <taxon>malvids</taxon>
        <taxon>Brassicales</taxon>
        <taxon>Brassicaceae</taxon>
        <taxon>Coluteocarpeae</taxon>
        <taxon>Noccaea</taxon>
    </lineage>
</organism>
<dbReference type="InterPro" id="IPR016848">
    <property type="entry name" value="RNase_P/MRP_Rpp29-subunit"/>
</dbReference>
<dbReference type="InterPro" id="IPR023534">
    <property type="entry name" value="Rof/RNase_P-like"/>
</dbReference>
<dbReference type="GO" id="GO:0033204">
    <property type="term" value="F:ribonuclease P RNA binding"/>
    <property type="evidence" value="ECO:0007669"/>
    <property type="project" value="InterPro"/>
</dbReference>
<dbReference type="Pfam" id="PF01868">
    <property type="entry name" value="RNase_P-MRP_p29"/>
    <property type="match status" value="1"/>
</dbReference>
<accession>A0A1J3CSG7</accession>
<dbReference type="SUPFAM" id="SSF101744">
    <property type="entry name" value="Rof/RNase P subunit-like"/>
    <property type="match status" value="1"/>
</dbReference>
<protein>
    <submittedName>
        <fullName evidence="4">Ribonuclease P protein subunit p29</fullName>
    </submittedName>
</protein>
<dbReference type="GO" id="GO:0006364">
    <property type="term" value="P:rRNA processing"/>
    <property type="evidence" value="ECO:0007669"/>
    <property type="project" value="TreeGrafter"/>
</dbReference>
<dbReference type="InterPro" id="IPR036980">
    <property type="entry name" value="RNase_P/MRP_Rpp29_sf"/>
</dbReference>
<feature type="compositionally biased region" description="Low complexity" evidence="3">
    <location>
        <begin position="20"/>
        <end position="34"/>
    </location>
</feature>
<evidence type="ECO:0000256" key="1">
    <source>
        <dbReference type="ARBA" id="ARBA00004123"/>
    </source>
</evidence>
<dbReference type="InterPro" id="IPR002730">
    <property type="entry name" value="Rpp29/RNP1"/>
</dbReference>
<dbReference type="Gene3D" id="2.30.30.210">
    <property type="entry name" value="Ribonuclease P/MRP, subunit p29"/>
    <property type="match status" value="1"/>
</dbReference>
<proteinExistence type="inferred from homology"/>
<sequence>MATETVVHDPRRRAMDAMKQRLAAEAQRLQQQQQKNEKDKKETSDVVVSSKEPHKADSLPTPSKRSVTKDPEEDNIFAYTKLSHPVDENLLATNVKFSSAKASIANKLLHSLLRSGDSAQKYLQGAKSKNVGENTYVLLDNFVSSASGSKKASSQNNSKRSKSRMSMKRLKKSCALNFPQHLQKFDLFKPMHGMWESYVMQLIKVTGKIQLAQILLSTDLHGACMFVAECKIASFTGVQGIMVCETSETFGIITRDDKLRVVPKKASVFIIQLNCWKITLHGDKFTSRDNILLR</sequence>
<dbReference type="PANTHER" id="PTHR13348:SF0">
    <property type="entry name" value="RIBONUCLEASE P PROTEIN SUBUNIT P29"/>
    <property type="match status" value="1"/>
</dbReference>
<gene>
    <name evidence="4" type="ORF">GA_TR6122_c0_g1_i1_g.20106</name>
</gene>
<evidence type="ECO:0000256" key="2">
    <source>
        <dbReference type="ARBA" id="ARBA00006181"/>
    </source>
</evidence>
<feature type="compositionally biased region" description="Basic and acidic residues" evidence="3">
    <location>
        <begin position="35"/>
        <end position="44"/>
    </location>
</feature>
<dbReference type="AlphaFoldDB" id="A0A1J3CSG7"/>
<dbReference type="GO" id="GO:0005634">
    <property type="term" value="C:nucleus"/>
    <property type="evidence" value="ECO:0007669"/>
    <property type="project" value="UniProtKB-SubCell"/>
</dbReference>